<keyword evidence="2" id="KW-1185">Reference proteome</keyword>
<dbReference type="EMBL" id="AB930182">
    <property type="protein sequence ID" value="BAO79531.1"/>
    <property type="molecule type" value="Genomic_DNA"/>
</dbReference>
<reference evidence="1 2" key="1">
    <citation type="submission" date="2014-04" db="EMBL/GenBank/DDBJ databases">
        <title>Whole genome of SPG24 was analyzed in behalf of its correct identification and originality.</title>
        <authorList>
            <person name="Lee O.H."/>
        </authorList>
    </citation>
    <scope>NUCLEOTIDE SEQUENCE [LARGE SCALE GENOMIC DNA]</scope>
    <source>
        <strain evidence="1 2">SPG24</strain>
    </source>
</reference>
<evidence type="ECO:0000313" key="2">
    <source>
        <dbReference type="Proteomes" id="UP000214715"/>
    </source>
</evidence>
<feature type="non-terminal residue" evidence="1">
    <location>
        <position position="1"/>
    </location>
</feature>
<name>A0A024FRM4_9CAUD</name>
<sequence length="30" mass="3510">VPYRATGSILRSYAETKRAGPILHIRDRRR</sequence>
<accession>A0A024FRM4</accession>
<evidence type="ECO:0000313" key="1">
    <source>
        <dbReference type="EMBL" id="BAO79531.1"/>
    </source>
</evidence>
<proteinExistence type="predicted"/>
<organism evidence="1 2">
    <name type="scientific">Bacillus phage SPG24</name>
    <dbReference type="NCBI Taxonomy" id="1497851"/>
    <lineage>
        <taxon>Viruses</taxon>
        <taxon>Duplodnaviria</taxon>
        <taxon>Heunggongvirae</taxon>
        <taxon>Uroviricota</taxon>
        <taxon>Caudoviricetes</taxon>
        <taxon>Herelleviridae</taxon>
        <taxon>Bastillevirinae</taxon>
        <taxon>Nitunavirus</taxon>
        <taxon>Nitunavirus SPG24</taxon>
    </lineage>
</organism>
<protein>
    <submittedName>
        <fullName evidence="1">Uncharacterized protein</fullName>
    </submittedName>
</protein>
<dbReference type="Proteomes" id="UP000214715">
    <property type="component" value="Genome"/>
</dbReference>